<sequence>MTSLLPGTSGQLVSIAAYDLGTVNPQTYQVSFVPRVGTRPVLTFAGFDLTTEDRVMLVPEGYSCDDEYAVASGAFIKQGWSSESTRFHLPLIGVAHGSYTVCYDAGGSFGYVQMREPLAVRPGGPSSYVLSNTPMLGRPTEVLVEHSTYAASVNDGLRITCASCSCFEESEVDLAFGLPSVTVTEASKDVRLRFGVSKQSAFAVCYRVHDSGYARVGNSLIRLTPSWPQRAAVPSTSIMQGQRFVVELAGPAADGAEANNSPHAFSDGDALALVVASRGCWDNPASNRAGVLTTFSSPVEVTKAKGRWRTLVPSLGPRKQLLESPSEYIVCYRESGQEEFLEVPLEGGVHTISPVQPAAFTTSPEVVMRGMLDVKLTFPRAVSGDAAYIVSFDGDEVVSDDVCDSGKPVTGPATAAFPSFRFNVPRHLEQKPLVVCYIKAGATVAEVPQLLEICPTNPERYVVESASSGLVRQHEYATLTFVGEGLSAEEDAVAFRDEPCAASH</sequence>
<gene>
    <name evidence="1" type="ORF">TVY486_0802940</name>
</gene>
<accession>G0U0T5</accession>
<dbReference type="AlphaFoldDB" id="G0U0T5"/>
<organism evidence="1">
    <name type="scientific">Trypanosoma vivax (strain Y486)</name>
    <dbReference type="NCBI Taxonomy" id="1055687"/>
    <lineage>
        <taxon>Eukaryota</taxon>
        <taxon>Discoba</taxon>
        <taxon>Euglenozoa</taxon>
        <taxon>Kinetoplastea</taxon>
        <taxon>Metakinetoplastina</taxon>
        <taxon>Trypanosomatida</taxon>
        <taxon>Trypanosomatidae</taxon>
        <taxon>Trypanosoma</taxon>
        <taxon>Duttonella</taxon>
    </lineage>
</organism>
<name>G0U0T5_TRYVY</name>
<protein>
    <submittedName>
        <fullName evidence="1">Uncharacterized protein</fullName>
    </submittedName>
</protein>
<dbReference type="EMBL" id="HE573024">
    <property type="protein sequence ID" value="CCC49685.1"/>
    <property type="molecule type" value="Genomic_DNA"/>
</dbReference>
<proteinExistence type="predicted"/>
<dbReference type="VEuPathDB" id="TriTrypDB:TvY486_0802940"/>
<reference evidence="1" key="1">
    <citation type="journal article" date="2012" name="Proc. Natl. Acad. Sci. U.S.A.">
        <title>Antigenic diversity is generated by distinct evolutionary mechanisms in African trypanosome species.</title>
        <authorList>
            <person name="Jackson A.P."/>
            <person name="Berry A."/>
            <person name="Aslett M."/>
            <person name="Allison H.C."/>
            <person name="Burton P."/>
            <person name="Vavrova-Anderson J."/>
            <person name="Brown R."/>
            <person name="Browne H."/>
            <person name="Corton N."/>
            <person name="Hauser H."/>
            <person name="Gamble J."/>
            <person name="Gilderthorp R."/>
            <person name="Marcello L."/>
            <person name="McQuillan J."/>
            <person name="Otto T.D."/>
            <person name="Quail M.A."/>
            <person name="Sanders M.J."/>
            <person name="van Tonder A."/>
            <person name="Ginger M.L."/>
            <person name="Field M.C."/>
            <person name="Barry J.D."/>
            <person name="Hertz-Fowler C."/>
            <person name="Berriman M."/>
        </authorList>
    </citation>
    <scope>NUCLEOTIDE SEQUENCE</scope>
    <source>
        <strain evidence="1">Y486</strain>
    </source>
</reference>
<evidence type="ECO:0000313" key="1">
    <source>
        <dbReference type="EMBL" id="CCC49685.1"/>
    </source>
</evidence>